<dbReference type="AlphaFoldDB" id="A0AA38RK04"/>
<feature type="domain" description="F-box" evidence="1">
    <location>
        <begin position="3"/>
        <end position="53"/>
    </location>
</feature>
<name>A0AA38RK04_9PEZI</name>
<sequence>MDKADLTGLPVELMQKIAGLCRFRDLFALGNTCRHLRHICDSVYVLQQSFLNNAGELTSDGVPNNAALHDNATLRNMLVESLESQDVRRAKRIWSVLALATSEIPALVEELLSLLFPPEPPTLSNWDDLALEVLNNSEGCRRVRNIVGVLSSATVLGYLAKAAADLAL</sequence>
<organism evidence="2 3">
    <name type="scientific">Coniochaeta hoffmannii</name>
    <dbReference type="NCBI Taxonomy" id="91930"/>
    <lineage>
        <taxon>Eukaryota</taxon>
        <taxon>Fungi</taxon>
        <taxon>Dikarya</taxon>
        <taxon>Ascomycota</taxon>
        <taxon>Pezizomycotina</taxon>
        <taxon>Sordariomycetes</taxon>
        <taxon>Sordariomycetidae</taxon>
        <taxon>Coniochaetales</taxon>
        <taxon>Coniochaetaceae</taxon>
        <taxon>Coniochaeta</taxon>
    </lineage>
</organism>
<dbReference type="InterPro" id="IPR001810">
    <property type="entry name" value="F-box_dom"/>
</dbReference>
<reference evidence="2" key="1">
    <citation type="submission" date="2022-07" db="EMBL/GenBank/DDBJ databases">
        <title>Fungi with potential for degradation of polypropylene.</title>
        <authorList>
            <person name="Gostincar C."/>
        </authorList>
    </citation>
    <scope>NUCLEOTIDE SEQUENCE</scope>
    <source>
        <strain evidence="2">EXF-13287</strain>
    </source>
</reference>
<protein>
    <recommendedName>
        <fullName evidence="1">F-box domain-containing protein</fullName>
    </recommendedName>
</protein>
<dbReference type="PROSITE" id="PS50181">
    <property type="entry name" value="FBOX"/>
    <property type="match status" value="1"/>
</dbReference>
<dbReference type="EMBL" id="JANBVN010000074">
    <property type="protein sequence ID" value="KAJ9150102.1"/>
    <property type="molecule type" value="Genomic_DNA"/>
</dbReference>
<dbReference type="InterPro" id="IPR036047">
    <property type="entry name" value="F-box-like_dom_sf"/>
</dbReference>
<evidence type="ECO:0000259" key="1">
    <source>
        <dbReference type="PROSITE" id="PS50181"/>
    </source>
</evidence>
<dbReference type="SUPFAM" id="SSF81383">
    <property type="entry name" value="F-box domain"/>
    <property type="match status" value="1"/>
</dbReference>
<dbReference type="Pfam" id="PF00646">
    <property type="entry name" value="F-box"/>
    <property type="match status" value="1"/>
</dbReference>
<gene>
    <name evidence="2" type="ORF">NKR19_g5410</name>
</gene>
<dbReference type="CDD" id="cd09917">
    <property type="entry name" value="F-box_SF"/>
    <property type="match status" value="1"/>
</dbReference>
<proteinExistence type="predicted"/>
<dbReference type="Proteomes" id="UP001174691">
    <property type="component" value="Unassembled WGS sequence"/>
</dbReference>
<keyword evidence="3" id="KW-1185">Reference proteome</keyword>
<evidence type="ECO:0000313" key="2">
    <source>
        <dbReference type="EMBL" id="KAJ9150102.1"/>
    </source>
</evidence>
<comment type="caution">
    <text evidence="2">The sequence shown here is derived from an EMBL/GenBank/DDBJ whole genome shotgun (WGS) entry which is preliminary data.</text>
</comment>
<accession>A0AA38RK04</accession>
<evidence type="ECO:0000313" key="3">
    <source>
        <dbReference type="Proteomes" id="UP001174691"/>
    </source>
</evidence>